<feature type="region of interest" description="Disordered" evidence="1">
    <location>
        <begin position="178"/>
        <end position="197"/>
    </location>
</feature>
<dbReference type="Proteomes" id="UP000287651">
    <property type="component" value="Unassembled WGS sequence"/>
</dbReference>
<dbReference type="AlphaFoldDB" id="A0A426YU91"/>
<organism evidence="2 3">
    <name type="scientific">Ensete ventricosum</name>
    <name type="common">Abyssinian banana</name>
    <name type="synonym">Musa ensete</name>
    <dbReference type="NCBI Taxonomy" id="4639"/>
    <lineage>
        <taxon>Eukaryota</taxon>
        <taxon>Viridiplantae</taxon>
        <taxon>Streptophyta</taxon>
        <taxon>Embryophyta</taxon>
        <taxon>Tracheophyta</taxon>
        <taxon>Spermatophyta</taxon>
        <taxon>Magnoliopsida</taxon>
        <taxon>Liliopsida</taxon>
        <taxon>Zingiberales</taxon>
        <taxon>Musaceae</taxon>
        <taxon>Ensete</taxon>
    </lineage>
</organism>
<evidence type="ECO:0000313" key="2">
    <source>
        <dbReference type="EMBL" id="RRT55241.1"/>
    </source>
</evidence>
<protein>
    <submittedName>
        <fullName evidence="2">Uncharacterized protein</fullName>
    </submittedName>
</protein>
<dbReference type="EMBL" id="AMZH03010179">
    <property type="protein sequence ID" value="RRT55241.1"/>
    <property type="molecule type" value="Genomic_DNA"/>
</dbReference>
<sequence length="248" mass="27340">MQSFRFRFRFRFLSLGQTWTPHARILRRPKEKAYPHCRFLSSASDLFLVTAAPFSLVTPATHKLKPPPSAVTGLGAFSLHYRLVRSMVRSAGPSHSVPLGESEDSSTACTGHGVIICSRPVAINGGRGNRRLLGGRDCERGRRPPSANVRREVLSSSLYLMFPSLAAFDSYATKAPATVSQVSDNETRTKRHASTSQWKSLGTRTVMDILSPSYAPRGRDKRQVGNWSAGPALPPPFLGRFDDENDVK</sequence>
<evidence type="ECO:0000256" key="1">
    <source>
        <dbReference type="SAM" id="MobiDB-lite"/>
    </source>
</evidence>
<proteinExistence type="predicted"/>
<gene>
    <name evidence="2" type="ORF">B296_00044873</name>
</gene>
<accession>A0A426YU91</accession>
<name>A0A426YU91_ENSVE</name>
<reference evidence="2 3" key="1">
    <citation type="journal article" date="2014" name="Agronomy (Basel)">
        <title>A Draft Genome Sequence for Ensete ventricosum, the Drought-Tolerant Tree Against Hunger.</title>
        <authorList>
            <person name="Harrison J."/>
            <person name="Moore K.A."/>
            <person name="Paszkiewicz K."/>
            <person name="Jones T."/>
            <person name="Grant M."/>
            <person name="Ambacheew D."/>
            <person name="Muzemil S."/>
            <person name="Studholme D.J."/>
        </authorList>
    </citation>
    <scope>NUCLEOTIDE SEQUENCE [LARGE SCALE GENOMIC DNA]</scope>
</reference>
<evidence type="ECO:0000313" key="3">
    <source>
        <dbReference type="Proteomes" id="UP000287651"/>
    </source>
</evidence>
<comment type="caution">
    <text evidence="2">The sequence shown here is derived from an EMBL/GenBank/DDBJ whole genome shotgun (WGS) entry which is preliminary data.</text>
</comment>
<feature type="region of interest" description="Disordered" evidence="1">
    <location>
        <begin position="212"/>
        <end position="248"/>
    </location>
</feature>